<gene>
    <name evidence="1" type="ORF">SNAT2548_LOCUS7350</name>
</gene>
<keyword evidence="2" id="KW-1185">Reference proteome</keyword>
<name>A0A812JQP2_9DINO</name>
<feature type="non-terminal residue" evidence="1">
    <location>
        <position position="90"/>
    </location>
</feature>
<evidence type="ECO:0000313" key="1">
    <source>
        <dbReference type="EMBL" id="CAE7213622.1"/>
    </source>
</evidence>
<dbReference type="Proteomes" id="UP000604046">
    <property type="component" value="Unassembled WGS sequence"/>
</dbReference>
<organism evidence="1 2">
    <name type="scientific">Symbiodinium natans</name>
    <dbReference type="NCBI Taxonomy" id="878477"/>
    <lineage>
        <taxon>Eukaryota</taxon>
        <taxon>Sar</taxon>
        <taxon>Alveolata</taxon>
        <taxon>Dinophyceae</taxon>
        <taxon>Suessiales</taxon>
        <taxon>Symbiodiniaceae</taxon>
        <taxon>Symbiodinium</taxon>
    </lineage>
</organism>
<dbReference type="EMBL" id="CAJNDS010000513">
    <property type="protein sequence ID" value="CAE7213622.1"/>
    <property type="molecule type" value="Genomic_DNA"/>
</dbReference>
<proteinExistence type="predicted"/>
<evidence type="ECO:0000313" key="2">
    <source>
        <dbReference type="Proteomes" id="UP000604046"/>
    </source>
</evidence>
<protein>
    <submittedName>
        <fullName evidence="1">Uncharacterized protein</fullName>
    </submittedName>
</protein>
<dbReference type="AlphaFoldDB" id="A0A812JQP2"/>
<sequence length="90" mass="9562">ESGNFPFFATSDTTLFSVVSASSAFLGETVVLDVIKPAIVDGIMDVAKLLTKFLPTGVAKTLKQGIYNLLHNQLNVWFAAAPTGVKAFAE</sequence>
<feature type="non-terminal residue" evidence="1">
    <location>
        <position position="1"/>
    </location>
</feature>
<reference evidence="1" key="1">
    <citation type="submission" date="2021-02" db="EMBL/GenBank/DDBJ databases">
        <authorList>
            <person name="Dougan E. K."/>
            <person name="Rhodes N."/>
            <person name="Thang M."/>
            <person name="Chan C."/>
        </authorList>
    </citation>
    <scope>NUCLEOTIDE SEQUENCE</scope>
</reference>
<comment type="caution">
    <text evidence="1">The sequence shown here is derived from an EMBL/GenBank/DDBJ whole genome shotgun (WGS) entry which is preliminary data.</text>
</comment>
<accession>A0A812JQP2</accession>